<evidence type="ECO:0000256" key="6">
    <source>
        <dbReference type="ARBA" id="ARBA00035293"/>
    </source>
</evidence>
<gene>
    <name evidence="10" type="ORF">RHAB15C_0000931</name>
</gene>
<dbReference type="EMBL" id="CP075585">
    <property type="protein sequence ID" value="QZA59047.1"/>
    <property type="molecule type" value="Genomic_DNA"/>
</dbReference>
<evidence type="ECO:0000256" key="3">
    <source>
        <dbReference type="ARBA" id="ARBA00022884"/>
    </source>
</evidence>
<evidence type="ECO:0000256" key="7">
    <source>
        <dbReference type="ARBA" id="ARBA00035517"/>
    </source>
</evidence>
<dbReference type="PANTHER" id="PTHR10724">
    <property type="entry name" value="30S RIBOSOMAL PROTEIN S1"/>
    <property type="match status" value="1"/>
</dbReference>
<evidence type="ECO:0000313" key="11">
    <source>
        <dbReference type="Proteomes" id="UP000822862"/>
    </source>
</evidence>
<accession>A0ABX8Z4Q5</accession>
<dbReference type="InterPro" id="IPR035104">
    <property type="entry name" value="Ribosomal_protein_S1-like"/>
</dbReference>
<reference evidence="10 11" key="1">
    <citation type="submission" date="2021-05" db="EMBL/GenBank/DDBJ databases">
        <title>Ecology and evolution of chlamydial symbionts of arthropods.</title>
        <authorList>
            <person name="Halter T."/>
            <person name="Sixt B.S."/>
            <person name="Toenshoff E.R."/>
            <person name="Koestlbacher S."/>
            <person name="Schulz F."/>
            <person name="Kostanjsek R."/>
            <person name="Collingro A."/>
            <person name="Hendrickx F."/>
            <person name="Horn M."/>
        </authorList>
    </citation>
    <scope>NUCLEOTIDE SEQUENCE [LARGE SCALE GENOMIC DNA]</scope>
    <source>
        <strain evidence="10 11">15C</strain>
    </source>
</reference>
<dbReference type="Proteomes" id="UP000822862">
    <property type="component" value="Chromosome"/>
</dbReference>
<dbReference type="Gene3D" id="2.40.50.140">
    <property type="entry name" value="Nucleic acid-binding proteins"/>
    <property type="match status" value="6"/>
</dbReference>
<dbReference type="NCBIfam" id="TIGR00717">
    <property type="entry name" value="rpsA"/>
    <property type="match status" value="1"/>
</dbReference>
<keyword evidence="4 10" id="KW-0689">Ribosomal protein</keyword>
<keyword evidence="11" id="KW-1185">Reference proteome</keyword>
<feature type="compositionally biased region" description="Low complexity" evidence="8">
    <location>
        <begin position="602"/>
        <end position="611"/>
    </location>
</feature>
<feature type="compositionally biased region" description="Basic residues" evidence="8">
    <location>
        <begin position="567"/>
        <end position="576"/>
    </location>
</feature>
<feature type="domain" description="S1 motif" evidence="9">
    <location>
        <begin position="389"/>
        <end position="459"/>
    </location>
</feature>
<dbReference type="GO" id="GO:0005840">
    <property type="term" value="C:ribosome"/>
    <property type="evidence" value="ECO:0007669"/>
    <property type="project" value="UniProtKB-KW"/>
</dbReference>
<name>A0ABX8Z4Q5_9BACT</name>
<dbReference type="NCBIfam" id="NF004953">
    <property type="entry name" value="PRK06299.1-3"/>
    <property type="match status" value="1"/>
</dbReference>
<comment type="similarity">
    <text evidence="1">Belongs to the bacterial ribosomal protein bS1 family.</text>
</comment>
<dbReference type="PROSITE" id="PS50126">
    <property type="entry name" value="S1"/>
    <property type="match status" value="6"/>
</dbReference>
<dbReference type="InterPro" id="IPR000110">
    <property type="entry name" value="Ribosomal_bS1"/>
</dbReference>
<keyword evidence="2" id="KW-0677">Repeat</keyword>
<feature type="region of interest" description="Disordered" evidence="8">
    <location>
        <begin position="562"/>
        <end position="611"/>
    </location>
</feature>
<dbReference type="Pfam" id="PF00575">
    <property type="entry name" value="S1"/>
    <property type="match status" value="6"/>
</dbReference>
<organism evidence="10 11">
    <name type="scientific">Candidatus Rhabdochlamydia porcellionis</name>
    <dbReference type="NCBI Taxonomy" id="225148"/>
    <lineage>
        <taxon>Bacteria</taxon>
        <taxon>Pseudomonadati</taxon>
        <taxon>Chlamydiota</taxon>
        <taxon>Chlamydiia</taxon>
        <taxon>Parachlamydiales</taxon>
        <taxon>Candidatus Rhabdochlamydiaceae</taxon>
        <taxon>Candidatus Rhabdochlamydia</taxon>
    </lineage>
</organism>
<evidence type="ECO:0000256" key="1">
    <source>
        <dbReference type="ARBA" id="ARBA00006767"/>
    </source>
</evidence>
<evidence type="ECO:0000256" key="8">
    <source>
        <dbReference type="SAM" id="MobiDB-lite"/>
    </source>
</evidence>
<dbReference type="SMART" id="SM00316">
    <property type="entry name" value="S1"/>
    <property type="match status" value="6"/>
</dbReference>
<dbReference type="InterPro" id="IPR050437">
    <property type="entry name" value="Ribos_protein_bS1-like"/>
</dbReference>
<protein>
    <recommendedName>
        <fullName evidence="6">Small ribosomal subunit protein bS1</fullName>
    </recommendedName>
    <alternativeName>
        <fullName evidence="7">30S ribosomal protein S1</fullName>
    </alternativeName>
</protein>
<proteinExistence type="inferred from homology"/>
<evidence type="ECO:0000256" key="5">
    <source>
        <dbReference type="ARBA" id="ARBA00023274"/>
    </source>
</evidence>
<dbReference type="InterPro" id="IPR003029">
    <property type="entry name" value="S1_domain"/>
</dbReference>
<evidence type="ECO:0000313" key="10">
    <source>
        <dbReference type="EMBL" id="QZA59047.1"/>
    </source>
</evidence>
<feature type="domain" description="S1 motif" evidence="9">
    <location>
        <begin position="476"/>
        <end position="545"/>
    </location>
</feature>
<dbReference type="CDD" id="cd05687">
    <property type="entry name" value="S1_RPS1_repeat_ec1_hs1"/>
    <property type="match status" value="1"/>
</dbReference>
<dbReference type="PANTHER" id="PTHR10724:SF7">
    <property type="entry name" value="SMALL RIBOSOMAL SUBUNIT PROTEIN BS1C"/>
    <property type="match status" value="1"/>
</dbReference>
<keyword evidence="5" id="KW-0687">Ribonucleoprotein</keyword>
<keyword evidence="3" id="KW-0694">RNA-binding</keyword>
<dbReference type="SUPFAM" id="SSF50249">
    <property type="entry name" value="Nucleic acid-binding proteins"/>
    <property type="match status" value="6"/>
</dbReference>
<sequence length="611" mass="68938">MSNKELNDWNVSNIIDDVEFQEEEAKQFKNLLNKKEEVAGKGSVALMNAGQILTGQIVEITKDFVIIDVGLKSEGLVPINEFSDTEELDENSSIEVYLDQAEGEDGQIVLSREKARRQRQWEYIVHHCKEGSIVKGKVIRKVKGGLMVDIGMEAFLPGSQIDNKRIKNLDEFIGQSYDFKILKINTERKNIVVSRREILEEERISRKAELLENIHEREICKGCVKNITDFGVFLDLDGIDGLLHITDMTWKRIKHPSEMVSLGQELEVIILHVDKEKGRVALGMKQKETNPWEEIEKKYPAGTRVRGKIVNLVPYGAFIEIEPGIEGLIHVSEMSWIKNVTDPSEVVNKGDEVEAIVLSVQKEEGKISLGLKQTEKNPWDDVEKKYPCDCCVNAEIRNLTNYGAFVELEPGVDGLIHISDLSWIKKVSHPSEVLKKGDRVDAVILSVDKESKKITLGLKQLSNNPWESIEKTMPIGSLIQGIVTKITAFGAFIELPNGIEALVHVTELSDQPFGKVEEVVNKGEEITAKVIKLDPEHKKIGLSIKEHLIDENKFNRDDIVVGGSNKAHSHDKKRKKNSLEEALENAIDEEKEHNKKRKNNSSKETNNPSEE</sequence>
<evidence type="ECO:0000256" key="2">
    <source>
        <dbReference type="ARBA" id="ARBA00022737"/>
    </source>
</evidence>
<evidence type="ECO:0000259" key="9">
    <source>
        <dbReference type="PROSITE" id="PS50126"/>
    </source>
</evidence>
<evidence type="ECO:0000256" key="4">
    <source>
        <dbReference type="ARBA" id="ARBA00022980"/>
    </source>
</evidence>
<feature type="domain" description="S1 motif" evidence="9">
    <location>
        <begin position="217"/>
        <end position="285"/>
    </location>
</feature>
<dbReference type="InterPro" id="IPR012340">
    <property type="entry name" value="NA-bd_OB-fold"/>
</dbReference>
<feature type="domain" description="S1 motif" evidence="9">
    <location>
        <begin position="302"/>
        <end position="372"/>
    </location>
</feature>
<dbReference type="CDD" id="cd04465">
    <property type="entry name" value="S1_RPS1_repeat_ec2_hs2"/>
    <property type="match status" value="1"/>
</dbReference>
<feature type="domain" description="S1 motif" evidence="9">
    <location>
        <begin position="50"/>
        <end position="113"/>
    </location>
</feature>
<dbReference type="PRINTS" id="PR00681">
    <property type="entry name" value="RIBOSOMALS1"/>
</dbReference>
<feature type="domain" description="S1 motif" evidence="9">
    <location>
        <begin position="131"/>
        <end position="196"/>
    </location>
</feature>
<dbReference type="CDD" id="cd05688">
    <property type="entry name" value="S1_RPS1_repeat_ec3"/>
    <property type="match status" value="1"/>
</dbReference>